<evidence type="ECO:0000313" key="2">
    <source>
        <dbReference type="EMBL" id="KAH6892235.1"/>
    </source>
</evidence>
<evidence type="ECO:0000256" key="1">
    <source>
        <dbReference type="SAM" id="MobiDB-lite"/>
    </source>
</evidence>
<dbReference type="EMBL" id="JAGPYM010000007">
    <property type="protein sequence ID" value="KAH6892235.1"/>
    <property type="molecule type" value="Genomic_DNA"/>
</dbReference>
<sequence length="211" mass="23116">MSIDRVFFQGVEFPHYHDPSFASHLQAGNDAQAHARTTRLSSTHPPAPYAAVSNLQLAFTPDENNPDSHTTDGTTPPGSFPSLWTTIEIAVIGPLKAALSLVKTLEPCCFRFLGSRCAPVGSSRPGKEVQERAWHIRSLDANAYAHAHARHTRGKTPHPARNPREKEAGLSNQCRSPSFHQPRAPCRGCRKARAHTDKRPLHTPSPFPSAV</sequence>
<feature type="compositionally biased region" description="Polar residues" evidence="1">
    <location>
        <begin position="67"/>
        <end position="79"/>
    </location>
</feature>
<proteinExistence type="predicted"/>
<comment type="caution">
    <text evidence="2">The sequence shown here is derived from an EMBL/GenBank/DDBJ whole genome shotgun (WGS) entry which is preliminary data.</text>
</comment>
<feature type="compositionally biased region" description="Basic residues" evidence="1">
    <location>
        <begin position="147"/>
        <end position="158"/>
    </location>
</feature>
<accession>A0A9P8W731</accession>
<reference evidence="2 3" key="1">
    <citation type="journal article" date="2021" name="Nat. Commun.">
        <title>Genetic determinants of endophytism in the Arabidopsis root mycobiome.</title>
        <authorList>
            <person name="Mesny F."/>
            <person name="Miyauchi S."/>
            <person name="Thiergart T."/>
            <person name="Pickel B."/>
            <person name="Atanasova L."/>
            <person name="Karlsson M."/>
            <person name="Huettel B."/>
            <person name="Barry K.W."/>
            <person name="Haridas S."/>
            <person name="Chen C."/>
            <person name="Bauer D."/>
            <person name="Andreopoulos W."/>
            <person name="Pangilinan J."/>
            <person name="LaButti K."/>
            <person name="Riley R."/>
            <person name="Lipzen A."/>
            <person name="Clum A."/>
            <person name="Drula E."/>
            <person name="Henrissat B."/>
            <person name="Kohler A."/>
            <person name="Grigoriev I.V."/>
            <person name="Martin F.M."/>
            <person name="Hacquard S."/>
        </authorList>
    </citation>
    <scope>NUCLEOTIDE SEQUENCE [LARGE SCALE GENOMIC DNA]</scope>
    <source>
        <strain evidence="2 3">MPI-CAGE-CH-0241</strain>
    </source>
</reference>
<feature type="region of interest" description="Disordered" evidence="1">
    <location>
        <begin position="60"/>
        <end position="79"/>
    </location>
</feature>
<protein>
    <submittedName>
        <fullName evidence="2">Uncharacterized protein</fullName>
    </submittedName>
</protein>
<feature type="compositionally biased region" description="Polar residues" evidence="1">
    <location>
        <begin position="170"/>
        <end position="179"/>
    </location>
</feature>
<gene>
    <name evidence="2" type="ORF">B0T10DRAFT_483381</name>
</gene>
<feature type="region of interest" description="Disordered" evidence="1">
    <location>
        <begin position="146"/>
        <end position="211"/>
    </location>
</feature>
<dbReference type="Proteomes" id="UP000777438">
    <property type="component" value="Unassembled WGS sequence"/>
</dbReference>
<keyword evidence="3" id="KW-1185">Reference proteome</keyword>
<organism evidence="2 3">
    <name type="scientific">Thelonectria olida</name>
    <dbReference type="NCBI Taxonomy" id="1576542"/>
    <lineage>
        <taxon>Eukaryota</taxon>
        <taxon>Fungi</taxon>
        <taxon>Dikarya</taxon>
        <taxon>Ascomycota</taxon>
        <taxon>Pezizomycotina</taxon>
        <taxon>Sordariomycetes</taxon>
        <taxon>Hypocreomycetidae</taxon>
        <taxon>Hypocreales</taxon>
        <taxon>Nectriaceae</taxon>
        <taxon>Thelonectria</taxon>
    </lineage>
</organism>
<evidence type="ECO:0000313" key="3">
    <source>
        <dbReference type="Proteomes" id="UP000777438"/>
    </source>
</evidence>
<name>A0A9P8W731_9HYPO</name>
<dbReference type="AlphaFoldDB" id="A0A9P8W731"/>